<dbReference type="OrthoDB" id="1495085at2"/>
<evidence type="ECO:0000313" key="1">
    <source>
        <dbReference type="EMBL" id="AWN37166.1"/>
    </source>
</evidence>
<dbReference type="KEGG" id="meti:DK427_16695"/>
<dbReference type="EMBL" id="CP029551">
    <property type="protein sequence ID" value="AWN37166.1"/>
    <property type="molecule type" value="Genomic_DNA"/>
</dbReference>
<protein>
    <recommendedName>
        <fullName evidence="3">UspA domain-containing protein</fullName>
    </recommendedName>
</protein>
<sequence>MRVLLVGYEPEVVDFSDPALPPGLDAEKIHHGIRVALESMRDRGWTAESCLIRPDDQAGPAVREKLAAAAYDCLVIGAGIRSWARHLAVFEAVLNAAREAAPSTAIAFNTRPQDSAEAVERVCPKAPIKG</sequence>
<gene>
    <name evidence="1" type="ORF">DK427_16695</name>
</gene>
<reference evidence="1 2" key="1">
    <citation type="submission" date="2018-05" db="EMBL/GenBank/DDBJ databases">
        <title>Complete Genome Sequence of Methylobacterium sp. 17Sr1-43.</title>
        <authorList>
            <person name="Srinivasan S."/>
        </authorList>
    </citation>
    <scope>NUCLEOTIDE SEQUENCE [LARGE SCALE GENOMIC DNA]</scope>
    <source>
        <strain evidence="1 2">17Sr1-43</strain>
    </source>
</reference>
<dbReference type="RefSeq" id="WP_109952245.1">
    <property type="nucleotide sequence ID" value="NZ_CP029551.1"/>
</dbReference>
<organism evidence="1 2">
    <name type="scientific">Methylobacterium radiodurans</name>
    <dbReference type="NCBI Taxonomy" id="2202828"/>
    <lineage>
        <taxon>Bacteria</taxon>
        <taxon>Pseudomonadati</taxon>
        <taxon>Pseudomonadota</taxon>
        <taxon>Alphaproteobacteria</taxon>
        <taxon>Hyphomicrobiales</taxon>
        <taxon>Methylobacteriaceae</taxon>
        <taxon>Methylobacterium</taxon>
    </lineage>
</organism>
<dbReference type="AlphaFoldDB" id="A0A2U8VVM0"/>
<evidence type="ECO:0008006" key="3">
    <source>
        <dbReference type="Google" id="ProtNLM"/>
    </source>
</evidence>
<evidence type="ECO:0000313" key="2">
    <source>
        <dbReference type="Proteomes" id="UP000246058"/>
    </source>
</evidence>
<accession>A0A2U8VVM0</accession>
<proteinExistence type="predicted"/>
<keyword evidence="2" id="KW-1185">Reference proteome</keyword>
<dbReference type="Proteomes" id="UP000246058">
    <property type="component" value="Chromosome"/>
</dbReference>
<name>A0A2U8VVM0_9HYPH</name>